<evidence type="ECO:0000313" key="3">
    <source>
        <dbReference type="Proteomes" id="UP000017052"/>
    </source>
</evidence>
<dbReference type="Proteomes" id="UP000017052">
    <property type="component" value="Unassembled WGS sequence"/>
</dbReference>
<sequence>MALAESRVTTRRSLPVGIFSVVVAIVLITIAVIWFRFGTPTTSIIWIVLAVLEIVIAVLMLRPITFHVTVDEDGVRNEGHAPWSIDRASIANGGVIAAKHPTIWVRPVPDAALKRSLGYTESTIVPERSYLAPVRRSQAESLARALASIGLQAGRKAVPEEINKIGAFRVGSTAMGMTGVAAAAAGPARASAEPDEAP</sequence>
<feature type="transmembrane region" description="Helical" evidence="1">
    <location>
        <begin position="43"/>
        <end position="61"/>
    </location>
</feature>
<evidence type="ECO:0000313" key="2">
    <source>
        <dbReference type="EMBL" id="ERK52555.1"/>
    </source>
</evidence>
<keyword evidence="1" id="KW-0472">Membrane</keyword>
<dbReference type="AlphaFoldDB" id="U2PPX0"/>
<reference evidence="2" key="1">
    <citation type="submission" date="2013-08" db="EMBL/GenBank/DDBJ databases">
        <authorList>
            <person name="Durkin A.S."/>
            <person name="Haft D.R."/>
            <person name="McCorrison J."/>
            <person name="Torralba M."/>
            <person name="Gillis M."/>
            <person name="Haft D.H."/>
            <person name="Methe B."/>
            <person name="Sutton G."/>
            <person name="Nelson K.E."/>
        </authorList>
    </citation>
    <scope>NUCLEOTIDE SEQUENCE [LARGE SCALE GENOMIC DNA]</scope>
    <source>
        <strain evidence="2">F0233</strain>
    </source>
</reference>
<proteinExistence type="predicted"/>
<dbReference type="EMBL" id="ACVN02000254">
    <property type="protein sequence ID" value="ERK52555.1"/>
    <property type="molecule type" value="Genomic_DNA"/>
</dbReference>
<protein>
    <submittedName>
        <fullName evidence="2">Uncharacterized protein</fullName>
    </submittedName>
</protein>
<dbReference type="OrthoDB" id="3733777at2"/>
<name>U2PPX0_9ACTN</name>
<feature type="non-terminal residue" evidence="2">
    <location>
        <position position="198"/>
    </location>
</feature>
<keyword evidence="1" id="KW-0812">Transmembrane</keyword>
<accession>U2PPX0</accession>
<comment type="caution">
    <text evidence="2">The sequence shown here is derived from an EMBL/GenBank/DDBJ whole genome shotgun (WGS) entry which is preliminary data.</text>
</comment>
<keyword evidence="3" id="KW-1185">Reference proteome</keyword>
<feature type="transmembrane region" description="Helical" evidence="1">
    <location>
        <begin position="16"/>
        <end position="37"/>
    </location>
</feature>
<organism evidence="2 3">
    <name type="scientific">Propionibacterium acidifaciens F0233</name>
    <dbReference type="NCBI Taxonomy" id="553198"/>
    <lineage>
        <taxon>Bacteria</taxon>
        <taxon>Bacillati</taxon>
        <taxon>Actinomycetota</taxon>
        <taxon>Actinomycetes</taxon>
        <taxon>Propionibacteriales</taxon>
        <taxon>Propionibacteriaceae</taxon>
        <taxon>Propionibacterium</taxon>
    </lineage>
</organism>
<keyword evidence="1" id="KW-1133">Transmembrane helix</keyword>
<dbReference type="RefSeq" id="WP_021798311.1">
    <property type="nucleotide sequence ID" value="NZ_ACVN02000254.1"/>
</dbReference>
<evidence type="ECO:0000256" key="1">
    <source>
        <dbReference type="SAM" id="Phobius"/>
    </source>
</evidence>
<gene>
    <name evidence="2" type="ORF">HMPREF0682_0207</name>
</gene>